<reference evidence="9" key="1">
    <citation type="submission" date="2020-08" db="EMBL/GenBank/DDBJ databases">
        <title>Genome public.</title>
        <authorList>
            <person name="Liu C."/>
            <person name="Sun Q."/>
        </authorList>
    </citation>
    <scope>NUCLEOTIDE SEQUENCE</scope>
    <source>
        <strain evidence="9">NSJ-33</strain>
    </source>
</reference>
<evidence type="ECO:0000256" key="7">
    <source>
        <dbReference type="ARBA" id="ARBA00023136"/>
    </source>
</evidence>
<dbReference type="EMBL" id="JACRSV010000003">
    <property type="protein sequence ID" value="MBC8560491.1"/>
    <property type="molecule type" value="Genomic_DNA"/>
</dbReference>
<dbReference type="Pfam" id="PF04093">
    <property type="entry name" value="MreD"/>
    <property type="match status" value="1"/>
</dbReference>
<keyword evidence="10" id="KW-1185">Reference proteome</keyword>
<dbReference type="AlphaFoldDB" id="A0A926I811"/>
<keyword evidence="5" id="KW-0133">Cell shape</keyword>
<evidence type="ECO:0000313" key="10">
    <source>
        <dbReference type="Proteomes" id="UP000610760"/>
    </source>
</evidence>
<proteinExistence type="inferred from homology"/>
<keyword evidence="6 8" id="KW-1133">Transmembrane helix</keyword>
<evidence type="ECO:0000256" key="3">
    <source>
        <dbReference type="ARBA" id="ARBA00022475"/>
    </source>
</evidence>
<feature type="transmembrane region" description="Helical" evidence="8">
    <location>
        <begin position="135"/>
        <end position="160"/>
    </location>
</feature>
<evidence type="ECO:0000256" key="1">
    <source>
        <dbReference type="ARBA" id="ARBA00004651"/>
    </source>
</evidence>
<dbReference type="GO" id="GO:0005886">
    <property type="term" value="C:plasma membrane"/>
    <property type="evidence" value="ECO:0007669"/>
    <property type="project" value="UniProtKB-SubCell"/>
</dbReference>
<comment type="subcellular location">
    <subcellularLocation>
        <location evidence="1">Cell membrane</location>
        <topology evidence="1">Multi-pass membrane protein</topology>
    </subcellularLocation>
</comment>
<feature type="transmembrane region" description="Helical" evidence="8">
    <location>
        <begin position="13"/>
        <end position="35"/>
    </location>
</feature>
<keyword evidence="7 8" id="KW-0472">Membrane</keyword>
<comment type="caution">
    <text evidence="9">The sequence shown here is derived from an EMBL/GenBank/DDBJ whole genome shotgun (WGS) entry which is preliminary data.</text>
</comment>
<organism evidence="9 10">
    <name type="scientific">Fumia xinanensis</name>
    <dbReference type="NCBI Taxonomy" id="2763659"/>
    <lineage>
        <taxon>Bacteria</taxon>
        <taxon>Bacillati</taxon>
        <taxon>Bacillota</taxon>
        <taxon>Clostridia</taxon>
        <taxon>Eubacteriales</taxon>
        <taxon>Oscillospiraceae</taxon>
        <taxon>Fumia</taxon>
    </lineage>
</organism>
<comment type="similarity">
    <text evidence="2">Belongs to the MreD family.</text>
</comment>
<keyword evidence="3" id="KW-1003">Cell membrane</keyword>
<accession>A0A926I811</accession>
<dbReference type="GO" id="GO:0008360">
    <property type="term" value="P:regulation of cell shape"/>
    <property type="evidence" value="ECO:0007669"/>
    <property type="project" value="UniProtKB-KW"/>
</dbReference>
<feature type="transmembrane region" description="Helical" evidence="8">
    <location>
        <begin position="78"/>
        <end position="100"/>
    </location>
</feature>
<evidence type="ECO:0000256" key="2">
    <source>
        <dbReference type="ARBA" id="ARBA00007776"/>
    </source>
</evidence>
<evidence type="ECO:0000256" key="5">
    <source>
        <dbReference type="ARBA" id="ARBA00022960"/>
    </source>
</evidence>
<feature type="transmembrane region" description="Helical" evidence="8">
    <location>
        <begin position="42"/>
        <end position="66"/>
    </location>
</feature>
<name>A0A926I811_9FIRM</name>
<dbReference type="RefSeq" id="WP_249295478.1">
    <property type="nucleotide sequence ID" value="NZ_JACRSV010000003.1"/>
</dbReference>
<dbReference type="Proteomes" id="UP000610760">
    <property type="component" value="Unassembled WGS sequence"/>
</dbReference>
<dbReference type="InterPro" id="IPR007227">
    <property type="entry name" value="Cell_shape_determining_MreD"/>
</dbReference>
<evidence type="ECO:0000256" key="4">
    <source>
        <dbReference type="ARBA" id="ARBA00022692"/>
    </source>
</evidence>
<evidence type="ECO:0000256" key="6">
    <source>
        <dbReference type="ARBA" id="ARBA00022989"/>
    </source>
</evidence>
<feature type="transmembrane region" description="Helical" evidence="8">
    <location>
        <begin position="107"/>
        <end position="129"/>
    </location>
</feature>
<sequence>MTLGKTSKAVIKWGIYAVLLLILYCIQTAPSLLTIHHTKPVLLIPLAVCIALFEGEIGSAVFGLITGFLWDFASGKVFGFYGMVLLVCCLLAALLSMYLVRVNVANALLTVGGVSLICSIWNFLFYYLIWGFHGVWLSFGQLLLSSLYTTFFAVPLYYLVRFIATKFNSMIRT</sequence>
<evidence type="ECO:0000313" key="9">
    <source>
        <dbReference type="EMBL" id="MBC8560491.1"/>
    </source>
</evidence>
<protein>
    <submittedName>
        <fullName evidence="9">Rod shape-determining protein MreD</fullName>
    </submittedName>
</protein>
<gene>
    <name evidence="9" type="primary">mreD</name>
    <name evidence="9" type="ORF">H8710_10495</name>
</gene>
<keyword evidence="4 8" id="KW-0812">Transmembrane</keyword>
<evidence type="ECO:0000256" key="8">
    <source>
        <dbReference type="SAM" id="Phobius"/>
    </source>
</evidence>